<comment type="similarity">
    <text evidence="1">Belongs to the ATP-dependent AMP-binding enzyme family.</text>
</comment>
<proteinExistence type="inferred from homology"/>
<dbReference type="InterPro" id="IPR042099">
    <property type="entry name" value="ANL_N_sf"/>
</dbReference>
<dbReference type="EMBL" id="JQCR01000002">
    <property type="protein sequence ID" value="KGE19349.1"/>
    <property type="molecule type" value="Genomic_DNA"/>
</dbReference>
<dbReference type="Proteomes" id="UP000029734">
    <property type="component" value="Unassembled WGS sequence"/>
</dbReference>
<evidence type="ECO:0000256" key="3">
    <source>
        <dbReference type="SAM" id="Phobius"/>
    </source>
</evidence>
<dbReference type="Pfam" id="PF00501">
    <property type="entry name" value="AMP-binding"/>
    <property type="match status" value="1"/>
</dbReference>
<dbReference type="Gene3D" id="3.40.50.12780">
    <property type="entry name" value="N-terminal domain of ligase-like"/>
    <property type="match status" value="1"/>
</dbReference>
<keyword evidence="7" id="KW-1185">Reference proteome</keyword>
<evidence type="ECO:0000313" key="6">
    <source>
        <dbReference type="EMBL" id="KGE19349.1"/>
    </source>
</evidence>
<dbReference type="CDD" id="cd04433">
    <property type="entry name" value="AFD_class_I"/>
    <property type="match status" value="1"/>
</dbReference>
<dbReference type="InterPro" id="IPR000873">
    <property type="entry name" value="AMP-dep_synth/lig_dom"/>
</dbReference>
<dbReference type="GO" id="GO:0031956">
    <property type="term" value="F:medium-chain fatty acid-CoA ligase activity"/>
    <property type="evidence" value="ECO:0007669"/>
    <property type="project" value="TreeGrafter"/>
</dbReference>
<keyword evidence="3" id="KW-0812">Transmembrane</keyword>
<feature type="domain" description="AMP-dependent synthetase/ligase" evidence="4">
    <location>
        <begin position="24"/>
        <end position="443"/>
    </location>
</feature>
<protein>
    <recommendedName>
        <fullName evidence="8">AMP-dependent synthetase</fullName>
    </recommendedName>
</protein>
<dbReference type="PANTHER" id="PTHR43201:SF5">
    <property type="entry name" value="MEDIUM-CHAIN ACYL-COA LIGASE ACSF2, MITOCHONDRIAL"/>
    <property type="match status" value="1"/>
</dbReference>
<dbReference type="STRING" id="268407.PWYN_08360"/>
<dbReference type="Gene3D" id="3.30.300.30">
    <property type="match status" value="1"/>
</dbReference>
<gene>
    <name evidence="6" type="ORF">PWYN_08360</name>
</gene>
<feature type="domain" description="AMP-binding enzyme C-terminal" evidence="5">
    <location>
        <begin position="495"/>
        <end position="570"/>
    </location>
</feature>
<sequence length="591" mass="65784">MEKTKESPIHKDTLSDLLCKRAITFPHDVVFSFPELGQHYSWSQVWNEVQLLGKGFLQLGIQKGDRVVLLMQGRIELILSMYAAASIGAVIVPLNAYSKKEELLTYLQDSKPALMIMGSGGHQQYYPMMIQELIAETALDGTDSSWLPPHMFVLNEGTFLQRPFRPFSDIYQLAAMMDEHVFRLAYQSIRAEDPLILLYTSGTLGSPKGVLRSTASFLVKKRGEKSGKKGSALMAGLTDRVAHKFSLFSLLPLYHLGGFATLFTALKVCNIRVVMLTHFNPVNALSVLELEKCQIMTGTPFMIQQMLTSSRRSEFDLSSLVGLAFTSAAINNTLLKKVSRDPGLKLVFFMVSYGSSEAGSVANGICFLNRRKNPLWSLLYLLLSYTSFLSGMIDPKELERGGFSFGGKVDKGVEVKIVNPETGEDLPQHAHGEIAIRSHRVMRYMKENTVSPCFTEDGWYRSGDSGFLDEQRNLMITGRLNRLISRGGEKISPVEIENLLVKQKGVEEAFVVGIPDELYGELICACIIPEKGASLTEERLKAELTPHMSAFKIPRYILFLPSFPLSATGKISVSEIQLLALERIGELKKNA</sequence>
<dbReference type="Pfam" id="PF13193">
    <property type="entry name" value="AMP-binding_C"/>
    <property type="match status" value="1"/>
</dbReference>
<dbReference type="PANTHER" id="PTHR43201">
    <property type="entry name" value="ACYL-COA SYNTHETASE"/>
    <property type="match status" value="1"/>
</dbReference>
<evidence type="ECO:0000256" key="1">
    <source>
        <dbReference type="ARBA" id="ARBA00006432"/>
    </source>
</evidence>
<organism evidence="6 7">
    <name type="scientific">Paenibacillus wynnii</name>
    <dbReference type="NCBI Taxonomy" id="268407"/>
    <lineage>
        <taxon>Bacteria</taxon>
        <taxon>Bacillati</taxon>
        <taxon>Bacillota</taxon>
        <taxon>Bacilli</taxon>
        <taxon>Bacillales</taxon>
        <taxon>Paenibacillaceae</taxon>
        <taxon>Paenibacillus</taxon>
    </lineage>
</organism>
<name>A0A098M9X4_9BACL</name>
<evidence type="ECO:0008006" key="8">
    <source>
        <dbReference type="Google" id="ProtNLM"/>
    </source>
</evidence>
<dbReference type="eggNOG" id="COG0318">
    <property type="taxonomic scope" value="Bacteria"/>
</dbReference>
<feature type="transmembrane region" description="Helical" evidence="3">
    <location>
        <begin position="77"/>
        <end position="97"/>
    </location>
</feature>
<keyword evidence="3" id="KW-0472">Membrane</keyword>
<dbReference type="RefSeq" id="WP_036650223.1">
    <property type="nucleotide sequence ID" value="NZ_JQCR01000002.1"/>
</dbReference>
<comment type="caution">
    <text evidence="6">The sequence shown here is derived from an EMBL/GenBank/DDBJ whole genome shotgun (WGS) entry which is preliminary data.</text>
</comment>
<accession>A0A098M9X4</accession>
<dbReference type="InterPro" id="IPR025110">
    <property type="entry name" value="AMP-bd_C"/>
</dbReference>
<keyword evidence="3" id="KW-1133">Transmembrane helix</keyword>
<evidence type="ECO:0000313" key="7">
    <source>
        <dbReference type="Proteomes" id="UP000029734"/>
    </source>
</evidence>
<reference evidence="6 7" key="2">
    <citation type="submission" date="2014-10" db="EMBL/GenBank/DDBJ databases">
        <title>Comparative genomics of the Paenibacillus odorifer group.</title>
        <authorList>
            <person name="Tsai Y.-C."/>
            <person name="Martin N."/>
            <person name="Korlach J."/>
            <person name="Wiedmann M."/>
        </authorList>
    </citation>
    <scope>NUCLEOTIDE SEQUENCE [LARGE SCALE GENOMIC DNA]</scope>
    <source>
        <strain evidence="6 7">DSM 18334</strain>
    </source>
</reference>
<keyword evidence="2" id="KW-0436">Ligase</keyword>
<evidence type="ECO:0000259" key="4">
    <source>
        <dbReference type="Pfam" id="PF00501"/>
    </source>
</evidence>
<dbReference type="GO" id="GO:0006631">
    <property type="term" value="P:fatty acid metabolic process"/>
    <property type="evidence" value="ECO:0007669"/>
    <property type="project" value="TreeGrafter"/>
</dbReference>
<reference evidence="6 7" key="1">
    <citation type="submission" date="2014-08" db="EMBL/GenBank/DDBJ databases">
        <authorList>
            <person name="den Bakker H.C."/>
        </authorList>
    </citation>
    <scope>NUCLEOTIDE SEQUENCE [LARGE SCALE GENOMIC DNA]</scope>
    <source>
        <strain evidence="6 7">DSM 18334</strain>
    </source>
</reference>
<evidence type="ECO:0000256" key="2">
    <source>
        <dbReference type="ARBA" id="ARBA00022598"/>
    </source>
</evidence>
<evidence type="ECO:0000259" key="5">
    <source>
        <dbReference type="Pfam" id="PF13193"/>
    </source>
</evidence>
<dbReference type="AlphaFoldDB" id="A0A098M9X4"/>
<dbReference type="InterPro" id="IPR045851">
    <property type="entry name" value="AMP-bd_C_sf"/>
</dbReference>
<dbReference type="SUPFAM" id="SSF56801">
    <property type="entry name" value="Acetyl-CoA synthetase-like"/>
    <property type="match status" value="1"/>
</dbReference>